<evidence type="ECO:0000256" key="2">
    <source>
        <dbReference type="ARBA" id="ARBA00022490"/>
    </source>
</evidence>
<evidence type="ECO:0000313" key="7">
    <source>
        <dbReference type="Proteomes" id="UP000001744"/>
    </source>
</evidence>
<feature type="compositionally biased region" description="Basic and acidic residues" evidence="3">
    <location>
        <begin position="1002"/>
        <end position="1018"/>
    </location>
</feature>
<name>B6K8D6_SCHJY</name>
<dbReference type="Pfam" id="PF04050">
    <property type="entry name" value="Upf2"/>
    <property type="match status" value="1"/>
</dbReference>
<dbReference type="InterPro" id="IPR039762">
    <property type="entry name" value="Nmd2/UPF2"/>
</dbReference>
<dbReference type="Gene3D" id="4.10.80.160">
    <property type="match status" value="1"/>
</dbReference>
<sequence>MSDGSLNEKLKGYLQDRRIDELVRTGKNDTLTTNAFLDSSLKKNTAFMKRCRSSLNSDNIDLFLKDIKTLSLEKYIPEIATAIVEGMSKCKTSSDISAAAKIAYCLHQRFFTKFSTPMLAQLYFNIFFLGNFNAAAQTCTFVEPKEKERQAFYTRQRNIVRVLIELWLRGVVHTAKDFVDLLPSLSALSRRSRKVWFQSYDMDKPIVFVAFTEIVRNDAKFASLPVVHGIVKHYSDILFSDPSSNIETDNRALLDAICPPEWRSSFRSTLQHYYEKLLNYLQTYHAEYMKRKKQTHDLAVNRGEVNEERMHDLSEMLKVQERIYSSCELIANVLQLEKPDIPSEDSSANANASVVAGLSSSYSKLTPLERSDSIWEHDDERKFYEDLLNLSTMVPESLLPSIPSNIDTGSVEHMRDASIETLPITASSELNSLSDLSDSDDSEDGILSIKTSTEDVKSTTSVAAQVNAYLLNLPTLNNPEAIDKAAVEFCFINSKASRNRLIKTLTSVNRTRSDLLPYYCRLVAILKQISPDIANALVDYARRSFKRMLKKKAKHEYHSRVLTIRYISELTKFRVMPLHITFHCFRLALTEFTSFNIEVLSLMLENCGRFLFRLPESSAQMLTLLETIQRKKDASVLAPQDQLLLDNALYHVNPPKRALIEVRTRPILEQYLCNVIYKQLNTKTYRAVAERIRKIKWGEQENTLFRVLAEVWHIQFDNLKALALLIQELIRYHPEDCYEYIDDLFEDILLGVETRQASESQKIMSRARLLGELYASKVLDATAIFNLLFSLLQLVNTSSNNSNTGSQNATLMEIENHFVCRVICTILNACGPSIGKGKKKKPMNTLLLLLQCQCLKEVNVPLDVVFDIRDTIKVIRPKLPLYKTLAEVQSALENDKLKAQTDHSSVGETTSVGGDADHAKLSDLEDAFDSDSMTSEVSLLSGDMETMEEEPSKLGSIHTQSDISVDEEFETAFAKMMNESMTPRQYERKPMFEVPLPLLRYSKKDDGSSSPGDDKGESVKFTMITRRGNRQQTRSLNVPSSSAFAMSTKSRQDEERMERKRMKDLVLSYELMDS</sequence>
<dbReference type="VEuPathDB" id="FungiDB:SJAG_05014"/>
<dbReference type="InterPro" id="IPR016024">
    <property type="entry name" value="ARM-type_fold"/>
</dbReference>
<feature type="compositionally biased region" description="Polar residues" evidence="3">
    <location>
        <begin position="1030"/>
        <end position="1049"/>
    </location>
</feature>
<comment type="subcellular location">
    <subcellularLocation>
        <location evidence="1">Cytoplasm</location>
    </subcellularLocation>
</comment>
<dbReference type="AlphaFoldDB" id="B6K8D6"/>
<dbReference type="PANTHER" id="PTHR12839:SF7">
    <property type="entry name" value="REGULATOR OF NONSENSE TRANSCRIPTS 2"/>
    <property type="match status" value="1"/>
</dbReference>
<dbReference type="OMA" id="DFQHHQI"/>
<dbReference type="PANTHER" id="PTHR12839">
    <property type="entry name" value="NONSENSE-MEDIATED MRNA DECAY PROTEIN 2 UP-FRAMESHIFT SUPPRESSOR 2"/>
    <property type="match status" value="1"/>
</dbReference>
<dbReference type="SUPFAM" id="SSF48371">
    <property type="entry name" value="ARM repeat"/>
    <property type="match status" value="2"/>
</dbReference>
<dbReference type="Gene3D" id="1.25.40.180">
    <property type="match status" value="3"/>
</dbReference>
<feature type="region of interest" description="Disordered" evidence="3">
    <location>
        <begin position="1001"/>
        <end position="1060"/>
    </location>
</feature>
<dbReference type="GO" id="GO:0035145">
    <property type="term" value="C:exon-exon junction complex"/>
    <property type="evidence" value="ECO:0000318"/>
    <property type="project" value="GO_Central"/>
</dbReference>
<feature type="compositionally biased region" description="Polar residues" evidence="3">
    <location>
        <begin position="902"/>
        <end position="912"/>
    </location>
</feature>
<dbReference type="Proteomes" id="UP000001744">
    <property type="component" value="Unassembled WGS sequence"/>
</dbReference>
<feature type="region of interest" description="Disordered" evidence="3">
    <location>
        <begin position="898"/>
        <end position="917"/>
    </location>
</feature>
<gene>
    <name evidence="6" type="primary">upf2</name>
    <name evidence="5" type="ORF">SJAG_05014</name>
</gene>
<dbReference type="GO" id="GO:2000815">
    <property type="term" value="P:regulation of mRNA stability involved in response to oxidative stress"/>
    <property type="evidence" value="ECO:0007669"/>
    <property type="project" value="EnsemblFungi"/>
</dbReference>
<accession>B6K8D6</accession>
<feature type="domain" description="MIF4G" evidence="4">
    <location>
        <begin position="670"/>
        <end position="878"/>
    </location>
</feature>
<evidence type="ECO:0000259" key="4">
    <source>
        <dbReference type="SMART" id="SM00543"/>
    </source>
</evidence>
<evidence type="ECO:0000313" key="5">
    <source>
        <dbReference type="EMBL" id="EEB09790.1"/>
    </source>
</evidence>
<evidence type="ECO:0000313" key="6">
    <source>
        <dbReference type="JaponicusDB" id="SJAG_05014"/>
    </source>
</evidence>
<dbReference type="EMBL" id="KE651167">
    <property type="protein sequence ID" value="EEB09790.1"/>
    <property type="molecule type" value="Genomic_DNA"/>
</dbReference>
<reference evidence="5 7" key="1">
    <citation type="journal article" date="2011" name="Science">
        <title>Comparative functional genomics of the fission yeasts.</title>
        <authorList>
            <person name="Rhind N."/>
            <person name="Chen Z."/>
            <person name="Yassour M."/>
            <person name="Thompson D.A."/>
            <person name="Haas B.J."/>
            <person name="Habib N."/>
            <person name="Wapinski I."/>
            <person name="Roy S."/>
            <person name="Lin M.F."/>
            <person name="Heiman D.I."/>
            <person name="Young S.K."/>
            <person name="Furuya K."/>
            <person name="Guo Y."/>
            <person name="Pidoux A."/>
            <person name="Chen H.M."/>
            <person name="Robbertse B."/>
            <person name="Goldberg J.M."/>
            <person name="Aoki K."/>
            <person name="Bayne E.H."/>
            <person name="Berlin A.M."/>
            <person name="Desjardins C.A."/>
            <person name="Dobbs E."/>
            <person name="Dukaj L."/>
            <person name="Fan L."/>
            <person name="FitzGerald M.G."/>
            <person name="French C."/>
            <person name="Gujja S."/>
            <person name="Hansen K."/>
            <person name="Keifenheim D."/>
            <person name="Levin J.Z."/>
            <person name="Mosher R.A."/>
            <person name="Mueller C.A."/>
            <person name="Pfiffner J."/>
            <person name="Priest M."/>
            <person name="Russ C."/>
            <person name="Smialowska A."/>
            <person name="Swoboda P."/>
            <person name="Sykes S.M."/>
            <person name="Vaughn M."/>
            <person name="Vengrova S."/>
            <person name="Yoder R."/>
            <person name="Zeng Q."/>
            <person name="Allshire R."/>
            <person name="Baulcombe D."/>
            <person name="Birren B.W."/>
            <person name="Brown W."/>
            <person name="Ekwall K."/>
            <person name="Kellis M."/>
            <person name="Leatherwood J."/>
            <person name="Levin H."/>
            <person name="Margalit H."/>
            <person name="Martienssen R."/>
            <person name="Nieduszynski C.A."/>
            <person name="Spatafora J.W."/>
            <person name="Friedman N."/>
            <person name="Dalgaard J.Z."/>
            <person name="Baumann P."/>
            <person name="Niki H."/>
            <person name="Regev A."/>
            <person name="Nusbaum C."/>
        </authorList>
    </citation>
    <scope>NUCLEOTIDE SEQUENCE [LARGE SCALE GENOMIC DNA]</scope>
    <source>
        <strain evidence="7">yFS275 / FY16936</strain>
    </source>
</reference>
<feature type="domain" description="MIF4G" evidence="4">
    <location>
        <begin position="41"/>
        <end position="325"/>
    </location>
</feature>
<evidence type="ECO:0000256" key="3">
    <source>
        <dbReference type="SAM" id="MobiDB-lite"/>
    </source>
</evidence>
<organism evidence="5 7">
    <name type="scientific">Schizosaccharomyces japonicus (strain yFS275 / FY16936)</name>
    <name type="common">Fission yeast</name>
    <dbReference type="NCBI Taxonomy" id="402676"/>
    <lineage>
        <taxon>Eukaryota</taxon>
        <taxon>Fungi</taxon>
        <taxon>Dikarya</taxon>
        <taxon>Ascomycota</taxon>
        <taxon>Taphrinomycotina</taxon>
        <taxon>Schizosaccharomycetes</taxon>
        <taxon>Schizosaccharomycetales</taxon>
        <taxon>Schizosaccharomycetaceae</taxon>
        <taxon>Schizosaccharomyces</taxon>
    </lineage>
</organism>
<evidence type="ECO:0000256" key="1">
    <source>
        <dbReference type="ARBA" id="ARBA00004496"/>
    </source>
</evidence>
<keyword evidence="7" id="KW-1185">Reference proteome</keyword>
<dbReference type="InterPro" id="IPR007193">
    <property type="entry name" value="Upf2/Nmd2_C"/>
</dbReference>
<dbReference type="Pfam" id="PF02854">
    <property type="entry name" value="MIF4G"/>
    <property type="match status" value="3"/>
</dbReference>
<dbReference type="GeneID" id="7047495"/>
<dbReference type="JaponicusDB" id="SJAG_05014">
    <property type="gene designation" value="upf2"/>
</dbReference>
<dbReference type="RefSeq" id="XP_002176083.1">
    <property type="nucleotide sequence ID" value="XM_002176047.2"/>
</dbReference>
<dbReference type="GO" id="GO:0000184">
    <property type="term" value="P:nuclear-transcribed mRNA catabolic process, nonsense-mediated decay"/>
    <property type="evidence" value="ECO:0000318"/>
    <property type="project" value="GO_Central"/>
</dbReference>
<keyword evidence="2" id="KW-0963">Cytoplasm</keyword>
<dbReference type="GO" id="GO:0003723">
    <property type="term" value="F:RNA binding"/>
    <property type="evidence" value="ECO:0007669"/>
    <property type="project" value="InterPro"/>
</dbReference>
<proteinExistence type="predicted"/>
<protein>
    <recommendedName>
        <fullName evidence="4">MIF4G domain-containing protein</fullName>
    </recommendedName>
</protein>
<dbReference type="OrthoDB" id="27832at2759"/>
<feature type="domain" description="MIF4G" evidence="4">
    <location>
        <begin position="463"/>
        <end position="655"/>
    </location>
</feature>
<feature type="compositionally biased region" description="Basic and acidic residues" evidence="3">
    <location>
        <begin position="1050"/>
        <end position="1060"/>
    </location>
</feature>
<dbReference type="GO" id="GO:0005737">
    <property type="term" value="C:cytoplasm"/>
    <property type="evidence" value="ECO:0000318"/>
    <property type="project" value="GO_Central"/>
</dbReference>
<dbReference type="InterPro" id="IPR003890">
    <property type="entry name" value="MIF4G-like_typ-3"/>
</dbReference>
<dbReference type="HOGENOM" id="CLU_002633_1_1_1"/>
<dbReference type="STRING" id="402676.B6K8D6"/>
<dbReference type="eggNOG" id="KOG2051">
    <property type="taxonomic scope" value="Eukaryota"/>
</dbReference>
<dbReference type="SMART" id="SM00543">
    <property type="entry name" value="MIF4G"/>
    <property type="match status" value="3"/>
</dbReference>